<dbReference type="eggNOG" id="ENOG502SKPB">
    <property type="taxonomic scope" value="Eukaryota"/>
</dbReference>
<feature type="transmembrane region" description="Helical" evidence="1">
    <location>
        <begin position="145"/>
        <end position="165"/>
    </location>
</feature>
<proteinExistence type="predicted"/>
<evidence type="ECO:0000256" key="1">
    <source>
        <dbReference type="SAM" id="Phobius"/>
    </source>
</evidence>
<keyword evidence="1" id="KW-0812">Transmembrane</keyword>
<dbReference type="OMA" id="GSAYCPI"/>
<reference evidence="3" key="1">
    <citation type="journal article" date="2009" name="Genome Res.">
        <title>Comparative genomic analyses of the human fungal pathogens Coccidioides and their relatives.</title>
        <authorList>
            <person name="Sharpton T.J."/>
            <person name="Stajich J.E."/>
            <person name="Rounsley S.D."/>
            <person name="Gardner M.J."/>
            <person name="Wortman J.R."/>
            <person name="Jordar V.S."/>
            <person name="Maiti R."/>
            <person name="Kodira C.D."/>
            <person name="Neafsey D.E."/>
            <person name="Zeng Q."/>
            <person name="Hung C.-Y."/>
            <person name="McMahan C."/>
            <person name="Muszewska A."/>
            <person name="Grynberg M."/>
            <person name="Mandel M.A."/>
            <person name="Kellner E.M."/>
            <person name="Barker B.M."/>
            <person name="Galgiani J.N."/>
            <person name="Orbach M.J."/>
            <person name="Kirkland T.N."/>
            <person name="Cole G.T."/>
            <person name="Henn M.R."/>
            <person name="Birren B.W."/>
            <person name="Taylor J.W."/>
        </authorList>
    </citation>
    <scope>NUCLEOTIDE SEQUENCE [LARGE SCALE GENOMIC DNA]</scope>
    <source>
        <strain evidence="3">UAMH 1704</strain>
    </source>
</reference>
<dbReference type="OrthoDB" id="5139479at2759"/>
<keyword evidence="3" id="KW-1185">Reference proteome</keyword>
<sequence length="570" mass="63390">MTVFQGTHGLGTAGALDNGHSATQLAQGWNETVIMRGTFWRMLDDGELRTHERRCQCPKARFQPGRKLPKTSTNSYALELQIIFKISSPSSTALWTRNYRSSSLYCLDLSSQVLHELDAHASSILTRTFVYMRYTCACKTANLRLSLTVAVLLSGVLLFANTLLVTGYDAVYTYDVTAGVGQFNGSFVTPYIQKLQNLSPEYPYRVVPYTALSTVYSLIVNPMHSSISRPIACDDADCDSYLLSGGLIMTTPWPPTSHPSDPVIQIYDVQSAQMEFRRNIEEGDGFVDGDCTVFGDEISVIGIRLCLANSRKNSGSVIAGSRKADIVASRTNYSITSISNLGKPIRNPDIDLVGYKAALGWLLDYKAANIPATSSIAEHFWSTQAQLGNEYWSRELYQTFQSILAFPLWKFNPNNFGNTELSAQNITASLPPEFHTKASIASPYTRILVNRSMFIAFMVLQLLVLSVIWTVILWLAITHPILPEISSYPLFDFMFKTRYTAPFDPPSAHETSDTSLEPLLETDDKDILSVLNGLKLFLQGKGPGLDSEWSPSTIYSVFFSNTLEAETWEN</sequence>
<evidence type="ECO:0000313" key="2">
    <source>
        <dbReference type="EMBL" id="EEP79552.1"/>
    </source>
</evidence>
<evidence type="ECO:0000313" key="3">
    <source>
        <dbReference type="Proteomes" id="UP000002058"/>
    </source>
</evidence>
<feature type="transmembrane region" description="Helical" evidence="1">
    <location>
        <begin position="454"/>
        <end position="477"/>
    </location>
</feature>
<dbReference type="EMBL" id="CH476616">
    <property type="protein sequence ID" value="EEP79552.1"/>
    <property type="molecule type" value="Genomic_DNA"/>
</dbReference>
<name>C4JNS8_UNCRE</name>
<dbReference type="GeneID" id="8440996"/>
<dbReference type="Proteomes" id="UP000002058">
    <property type="component" value="Unassembled WGS sequence"/>
</dbReference>
<dbReference type="AlphaFoldDB" id="C4JNS8"/>
<dbReference type="VEuPathDB" id="FungiDB:UREG_04398"/>
<dbReference type="InParanoid" id="C4JNS8"/>
<dbReference type="RefSeq" id="XP_002544881.1">
    <property type="nucleotide sequence ID" value="XM_002544835.1"/>
</dbReference>
<organism evidence="2 3">
    <name type="scientific">Uncinocarpus reesii (strain UAMH 1704)</name>
    <dbReference type="NCBI Taxonomy" id="336963"/>
    <lineage>
        <taxon>Eukaryota</taxon>
        <taxon>Fungi</taxon>
        <taxon>Dikarya</taxon>
        <taxon>Ascomycota</taxon>
        <taxon>Pezizomycotina</taxon>
        <taxon>Eurotiomycetes</taxon>
        <taxon>Eurotiomycetidae</taxon>
        <taxon>Onygenales</taxon>
        <taxon>Onygenaceae</taxon>
        <taxon>Uncinocarpus</taxon>
    </lineage>
</organism>
<accession>C4JNS8</accession>
<protein>
    <submittedName>
        <fullName evidence="2">Uncharacterized protein</fullName>
    </submittedName>
</protein>
<keyword evidence="1" id="KW-1133">Transmembrane helix</keyword>
<gene>
    <name evidence="2" type="ORF">UREG_04398</name>
</gene>
<keyword evidence="1" id="KW-0472">Membrane</keyword>
<dbReference type="KEGG" id="ure:UREG_04398"/>
<dbReference type="HOGENOM" id="CLU_478328_0_0_1"/>